<protein>
    <recommendedName>
        <fullName evidence="2">FHA domain-containing protein</fullName>
    </recommendedName>
</protein>
<evidence type="ECO:0000259" key="2">
    <source>
        <dbReference type="PROSITE" id="PS50006"/>
    </source>
</evidence>
<dbReference type="STRING" id="1184267.A11Q_534"/>
<feature type="domain" description="FHA" evidence="2">
    <location>
        <begin position="23"/>
        <end position="73"/>
    </location>
</feature>
<dbReference type="OrthoDB" id="151099at2"/>
<dbReference type="AlphaFoldDB" id="M4VNR4"/>
<gene>
    <name evidence="3" type="ORF">A11Q_534</name>
</gene>
<dbReference type="InterPro" id="IPR008984">
    <property type="entry name" value="SMAD_FHA_dom_sf"/>
</dbReference>
<feature type="coiled-coil region" evidence="1">
    <location>
        <begin position="507"/>
        <end position="544"/>
    </location>
</feature>
<dbReference type="SMART" id="SM00240">
    <property type="entry name" value="FHA"/>
    <property type="match status" value="2"/>
</dbReference>
<dbReference type="RefSeq" id="WP_015469244.1">
    <property type="nucleotide sequence ID" value="NC_020813.1"/>
</dbReference>
<evidence type="ECO:0000256" key="1">
    <source>
        <dbReference type="SAM" id="Coils"/>
    </source>
</evidence>
<dbReference type="eggNOG" id="COG4783">
    <property type="taxonomic scope" value="Bacteria"/>
</dbReference>
<dbReference type="Proteomes" id="UP000012040">
    <property type="component" value="Chromosome"/>
</dbReference>
<dbReference type="PANTHER" id="PTHR23308">
    <property type="entry name" value="NUCLEAR INHIBITOR OF PROTEIN PHOSPHATASE-1"/>
    <property type="match status" value="1"/>
</dbReference>
<dbReference type="HOGENOM" id="CLU_407517_0_0_7"/>
<dbReference type="Pfam" id="PF00498">
    <property type="entry name" value="FHA"/>
    <property type="match status" value="2"/>
</dbReference>
<reference evidence="3 4" key="1">
    <citation type="journal article" date="2013" name="ISME J.">
        <title>By their genes ye shall know them: genomic signatures of predatory bacteria.</title>
        <authorList>
            <person name="Pasternak Z."/>
            <person name="Pietrokovski S."/>
            <person name="Rotem O."/>
            <person name="Gophna U."/>
            <person name="Lurie-Weinberger M.N."/>
            <person name="Jurkevitch E."/>
        </authorList>
    </citation>
    <scope>NUCLEOTIDE SEQUENCE [LARGE SCALE GENOMIC DNA]</scope>
    <source>
        <strain evidence="3 4">JSS</strain>
    </source>
</reference>
<name>M4VNR4_9BACT</name>
<evidence type="ECO:0000313" key="3">
    <source>
        <dbReference type="EMBL" id="AGH94754.1"/>
    </source>
</evidence>
<proteinExistence type="predicted"/>
<dbReference type="eggNOG" id="COG1716">
    <property type="taxonomic scope" value="Bacteria"/>
</dbReference>
<sequence>MSRLKVMLRGALISEIELNPEKEYIGGRKEGCDIRLQAEKGISREHFKLKYVEGQWQLSAISRFGDVFTGGQKVEQTELQHSQTFQVPPYEFSFLDVPDVGIPSPDNLGADAVAPTVGENDKTVIGAAPQVPYIKMVNSTGEVSEMLRLEVGDVWVAGRDPSCQIIIPDQRVSRRQFEIYKVNGAYTILDLASVNGTFLNGSPVSSTDPQTLKSGDAINVLDNTMYFELHDPNFRYKVEKIEVPPLQMDQFEEEAVSEDFVPEDYAEEEYEDVPEIEEYEQYDVPQQMDIAGAGPFTGMPGPDVDPNQYYTFQAPPPDQQAAAAGAAAPTTPLKKLMANKPLLIAVVLAFLGGAYYLSELLNPPQAPVIQQPTASPTGDPFDRLSPAQQKEVEELYSLAMQMYNQQKYELALEQIRKIKEILPSGYKDTEKIERDADMAMQALIQYEEDERLRKEREAREAKIRSVIAKCETIINETVTSDEMSVCLYEVTSFDPNNADATRLREIVNKIEIDRRQAAIDKENLERRKEQMDQLFKEAEDEHQKGYAFKTIKKYQAVINSNLPDTKKYKEKARERIKFIEEKILEKSQASMTEADNFFKEGKIREAVQTLRAAVVYDPDNKTIKDKIEAFTLELTRKMKVLYQESIIDENYGIIENTDSRQGAKEKWKKITELDLEDGEYYRKAVMKLRRYGVY</sequence>
<keyword evidence="4" id="KW-1185">Reference proteome</keyword>
<dbReference type="CDD" id="cd00060">
    <property type="entry name" value="FHA"/>
    <property type="match status" value="2"/>
</dbReference>
<dbReference type="InterPro" id="IPR050923">
    <property type="entry name" value="Cell_Proc_Reg/RNA_Proc"/>
</dbReference>
<evidence type="ECO:0000313" key="4">
    <source>
        <dbReference type="Proteomes" id="UP000012040"/>
    </source>
</evidence>
<dbReference type="PROSITE" id="PS50006">
    <property type="entry name" value="FHA_DOMAIN"/>
    <property type="match status" value="2"/>
</dbReference>
<dbReference type="InterPro" id="IPR011990">
    <property type="entry name" value="TPR-like_helical_dom_sf"/>
</dbReference>
<dbReference type="Gene3D" id="1.25.40.10">
    <property type="entry name" value="Tetratricopeptide repeat domain"/>
    <property type="match status" value="1"/>
</dbReference>
<dbReference type="EMBL" id="CP003537">
    <property type="protein sequence ID" value="AGH94754.1"/>
    <property type="molecule type" value="Genomic_DNA"/>
</dbReference>
<accession>M4VNR4</accession>
<dbReference type="SUPFAM" id="SSF49879">
    <property type="entry name" value="SMAD/FHA domain"/>
    <property type="match status" value="2"/>
</dbReference>
<dbReference type="Gene3D" id="2.60.200.20">
    <property type="match status" value="2"/>
</dbReference>
<dbReference type="PATRIC" id="fig|1184267.3.peg.545"/>
<keyword evidence="1" id="KW-0175">Coiled coil</keyword>
<dbReference type="InterPro" id="IPR000253">
    <property type="entry name" value="FHA_dom"/>
</dbReference>
<organism evidence="3 4">
    <name type="scientific">Pseudobdellovibrio exovorus JSS</name>
    <dbReference type="NCBI Taxonomy" id="1184267"/>
    <lineage>
        <taxon>Bacteria</taxon>
        <taxon>Pseudomonadati</taxon>
        <taxon>Bdellovibrionota</taxon>
        <taxon>Bdellovibrionia</taxon>
        <taxon>Bdellovibrionales</taxon>
        <taxon>Pseudobdellovibrionaceae</taxon>
        <taxon>Pseudobdellovibrio</taxon>
    </lineage>
</organism>
<dbReference type="KEGG" id="bex:A11Q_534"/>
<dbReference type="SUPFAM" id="SSF48452">
    <property type="entry name" value="TPR-like"/>
    <property type="match status" value="1"/>
</dbReference>
<feature type="domain" description="FHA" evidence="2">
    <location>
        <begin position="155"/>
        <end position="204"/>
    </location>
</feature>